<dbReference type="InterPro" id="IPR000026">
    <property type="entry name" value="N1-like"/>
</dbReference>
<evidence type="ECO:0000256" key="1">
    <source>
        <dbReference type="ARBA" id="ARBA00022722"/>
    </source>
</evidence>
<gene>
    <name evidence="3" type="ORF">PCC79_14195</name>
</gene>
<dbReference type="InterPro" id="IPR016191">
    <property type="entry name" value="Ribonuclease/ribotoxin"/>
</dbReference>
<proteinExistence type="predicted"/>
<name>A0ABZ3C8H2_9ACTN</name>
<keyword evidence="2" id="KW-0378">Hydrolase</keyword>
<evidence type="ECO:0000256" key="2">
    <source>
        <dbReference type="ARBA" id="ARBA00022801"/>
    </source>
</evidence>
<accession>A0ABZ3C8H2</accession>
<dbReference type="Pfam" id="PF00545">
    <property type="entry name" value="Ribonuclease"/>
    <property type="match status" value="1"/>
</dbReference>
<organism evidence="3 4">
    <name type="scientific">Propioniciclava soli</name>
    <dbReference type="NCBI Taxonomy" id="2775081"/>
    <lineage>
        <taxon>Bacteria</taxon>
        <taxon>Bacillati</taxon>
        <taxon>Actinomycetota</taxon>
        <taxon>Actinomycetes</taxon>
        <taxon>Propionibacteriales</taxon>
        <taxon>Propionibacteriaceae</taxon>
        <taxon>Propioniciclava</taxon>
    </lineage>
</organism>
<evidence type="ECO:0000313" key="3">
    <source>
        <dbReference type="EMBL" id="WZW98030.1"/>
    </source>
</evidence>
<dbReference type="Gene3D" id="3.10.450.30">
    <property type="entry name" value="Microbial ribonucleases"/>
    <property type="match status" value="1"/>
</dbReference>
<dbReference type="EMBL" id="CP115965">
    <property type="protein sequence ID" value="WZW98030.1"/>
    <property type="molecule type" value="Genomic_DNA"/>
</dbReference>
<dbReference type="SUPFAM" id="SSF53933">
    <property type="entry name" value="Microbial ribonucleases"/>
    <property type="match status" value="1"/>
</dbReference>
<evidence type="ECO:0000313" key="4">
    <source>
        <dbReference type="Proteomes" id="UP001434337"/>
    </source>
</evidence>
<keyword evidence="4" id="KW-1185">Reference proteome</keyword>
<reference evidence="3 4" key="1">
    <citation type="journal article" date="2023" name="Environ Microbiome">
        <title>A coral-associated actinobacterium mitigates coral bleaching under heat stress.</title>
        <authorList>
            <person name="Li J."/>
            <person name="Zou Y."/>
            <person name="Li Q."/>
            <person name="Zhang J."/>
            <person name="Bourne D.G."/>
            <person name="Lyu Y."/>
            <person name="Liu C."/>
            <person name="Zhang S."/>
        </authorList>
    </citation>
    <scope>NUCLEOTIDE SEQUENCE [LARGE SCALE GENOMIC DNA]</scope>
    <source>
        <strain evidence="3 4">SCSIO 13291</strain>
    </source>
</reference>
<sequence length="143" mass="14967">MAATWVVIVLLVAGLAFGLAGLGGALSAGPQQAATPAAATADASVRADPVSGLAWVELAALPPEASDTVDIIAAGPPYPYRADGETFSNREGLLPAQPEGYYREFTVETPGADDRGARRIVVGAGGEYYWTADHYDSFERIRR</sequence>
<keyword evidence="1" id="KW-0540">Nuclease</keyword>
<dbReference type="RefSeq" id="WP_232549863.1">
    <property type="nucleotide sequence ID" value="NZ_CP115965.1"/>
</dbReference>
<dbReference type="Proteomes" id="UP001434337">
    <property type="component" value="Chromosome"/>
</dbReference>
<protein>
    <submittedName>
        <fullName evidence="3">Ribonuclease domain-containing protein</fullName>
    </submittedName>
</protein>